<evidence type="ECO:0000313" key="2">
    <source>
        <dbReference type="Proteomes" id="UP000637061"/>
    </source>
</evidence>
<evidence type="ECO:0000313" key="1">
    <source>
        <dbReference type="EMBL" id="MBI6882791.1"/>
    </source>
</evidence>
<reference evidence="1" key="1">
    <citation type="submission" date="2020-12" db="EMBL/GenBank/DDBJ databases">
        <title>Enhanced detection system for hospital associated transmission using whole genome sequencing surveillance.</title>
        <authorList>
            <person name="Harrison L.H."/>
            <person name="Van Tyne D."/>
            <person name="Marsh J.W."/>
            <person name="Griffith M.P."/>
            <person name="Snyder D.J."/>
            <person name="Cooper V.S."/>
            <person name="Mustapha M."/>
        </authorList>
    </citation>
    <scope>NUCLEOTIDE SEQUENCE</scope>
    <source>
        <strain evidence="1">PSB00042</strain>
    </source>
</reference>
<protein>
    <submittedName>
        <fullName evidence="1">Uncharacterized protein</fullName>
    </submittedName>
</protein>
<dbReference type="AlphaFoldDB" id="A0A8I1EC42"/>
<sequence>MGRRLDSHRNLFHVARQIEPILLVLPAKHGCRKLDFFWHDIPSFKRQETRTFGDFIDGLDLIAKKYSCAIPSTSDEARGIKITGSQAYAMAMYLVAKGITPSHTMKRIGQLIPVVKDIVAMIETWGEFKHSAYGNKIDVGAEFYYYAQAGFTDSWADTKDFNKGRARSRATKASVDLKTMFAEVPGEFGNQMLFYAVIVAGDNHGVAQAKRALGNEYEP</sequence>
<gene>
    <name evidence="1" type="ORF">JEU22_02605</name>
</gene>
<name>A0A8I1EC42_PSEPU</name>
<accession>A0A8I1EC42</accession>
<proteinExistence type="predicted"/>
<dbReference type="EMBL" id="JAEHTE010000002">
    <property type="protein sequence ID" value="MBI6882791.1"/>
    <property type="molecule type" value="Genomic_DNA"/>
</dbReference>
<dbReference type="RefSeq" id="WP_198746417.1">
    <property type="nucleotide sequence ID" value="NZ_JAEHTE010000002.1"/>
</dbReference>
<dbReference type="Proteomes" id="UP000637061">
    <property type="component" value="Unassembled WGS sequence"/>
</dbReference>
<comment type="caution">
    <text evidence="1">The sequence shown here is derived from an EMBL/GenBank/DDBJ whole genome shotgun (WGS) entry which is preliminary data.</text>
</comment>
<organism evidence="1 2">
    <name type="scientific">Pseudomonas putida</name>
    <name type="common">Arthrobacter siderocapsulatus</name>
    <dbReference type="NCBI Taxonomy" id="303"/>
    <lineage>
        <taxon>Bacteria</taxon>
        <taxon>Pseudomonadati</taxon>
        <taxon>Pseudomonadota</taxon>
        <taxon>Gammaproteobacteria</taxon>
        <taxon>Pseudomonadales</taxon>
        <taxon>Pseudomonadaceae</taxon>
        <taxon>Pseudomonas</taxon>
    </lineage>
</organism>